<keyword evidence="3" id="KW-1185">Reference proteome</keyword>
<gene>
    <name evidence="2" type="ORF">HINF_LOCUS25475</name>
    <name evidence="1" type="ORF">HINF_LOCUS46363</name>
</gene>
<accession>A0AA86QI51</accession>
<dbReference type="EMBL" id="CATOUU010000909">
    <property type="protein sequence ID" value="CAI9958718.1"/>
    <property type="molecule type" value="Genomic_DNA"/>
</dbReference>
<evidence type="ECO:0000313" key="2">
    <source>
        <dbReference type="EMBL" id="CAL6016373.1"/>
    </source>
</evidence>
<dbReference type="SUPFAM" id="SSF52047">
    <property type="entry name" value="RNI-like"/>
    <property type="match status" value="1"/>
</dbReference>
<evidence type="ECO:0000313" key="3">
    <source>
        <dbReference type="Proteomes" id="UP001642409"/>
    </source>
</evidence>
<protein>
    <submittedName>
        <fullName evidence="1">Leucine-rich repeat domain superfamily</fullName>
    </submittedName>
    <submittedName>
        <fullName evidence="2">Leucine-rich_repeat domain superfamily</fullName>
    </submittedName>
</protein>
<dbReference type="EMBL" id="CAXDID020000076">
    <property type="protein sequence ID" value="CAL6016373.1"/>
    <property type="molecule type" value="Genomic_DNA"/>
</dbReference>
<dbReference type="Gene3D" id="3.80.10.10">
    <property type="entry name" value="Ribonuclease Inhibitor"/>
    <property type="match status" value="1"/>
</dbReference>
<evidence type="ECO:0000313" key="1">
    <source>
        <dbReference type="EMBL" id="CAI9958718.1"/>
    </source>
</evidence>
<organism evidence="1">
    <name type="scientific">Hexamita inflata</name>
    <dbReference type="NCBI Taxonomy" id="28002"/>
    <lineage>
        <taxon>Eukaryota</taxon>
        <taxon>Metamonada</taxon>
        <taxon>Diplomonadida</taxon>
        <taxon>Hexamitidae</taxon>
        <taxon>Hexamitinae</taxon>
        <taxon>Hexamita</taxon>
    </lineage>
</organism>
<dbReference type="Proteomes" id="UP001642409">
    <property type="component" value="Unassembled WGS sequence"/>
</dbReference>
<sequence>MLKSPLQLYLQQCSDLKIRQNAYAVQQLNLNEQLPAKFNLESNSAQRLFTAEELKPCLKFAFEPLLKSFEQLSLLTDLNISGQHIGDRLFISLLGALKSSGCILQSFNAGYNDLSVLSVTLLFDYCDKKIQQIDISGNPIQDDALLYMAESKKHFRSTHLSLSNCQLTSNCLNNLSKCLRKTFMFVSTLDLSQNNLDSSDHSFNSYMELIEWTFSKNCRLNLSKNNLSRYQIHVIKNRISKGQLAQIDISENINADFNTMQQLEQQLLESQKWKPSDD</sequence>
<reference evidence="1" key="1">
    <citation type="submission" date="2023-06" db="EMBL/GenBank/DDBJ databases">
        <authorList>
            <person name="Kurt Z."/>
        </authorList>
    </citation>
    <scope>NUCLEOTIDE SEQUENCE</scope>
</reference>
<reference evidence="2 3" key="2">
    <citation type="submission" date="2024-07" db="EMBL/GenBank/DDBJ databases">
        <authorList>
            <person name="Akdeniz Z."/>
        </authorList>
    </citation>
    <scope>NUCLEOTIDE SEQUENCE [LARGE SCALE GENOMIC DNA]</scope>
</reference>
<name>A0AA86QI51_9EUKA</name>
<dbReference type="InterPro" id="IPR032675">
    <property type="entry name" value="LRR_dom_sf"/>
</dbReference>
<dbReference type="AlphaFoldDB" id="A0AA86QI51"/>
<comment type="caution">
    <text evidence="1">The sequence shown here is derived from an EMBL/GenBank/DDBJ whole genome shotgun (WGS) entry which is preliminary data.</text>
</comment>
<proteinExistence type="predicted"/>